<dbReference type="GO" id="GO:0009360">
    <property type="term" value="C:DNA polymerase III complex"/>
    <property type="evidence" value="ECO:0007669"/>
    <property type="project" value="InterPro"/>
</dbReference>
<keyword evidence="8" id="KW-1185">Reference proteome</keyword>
<comment type="caution">
    <text evidence="7">The sequence shown here is derived from an EMBL/GenBank/DDBJ whole genome shotgun (WGS) entry which is preliminary data.</text>
</comment>
<evidence type="ECO:0000256" key="4">
    <source>
        <dbReference type="ARBA" id="ARBA00022932"/>
    </source>
</evidence>
<proteinExistence type="predicted"/>
<dbReference type="InterPro" id="IPR010372">
    <property type="entry name" value="DNA_pol3_delta_N"/>
</dbReference>
<dbReference type="EMBL" id="JAPDPJ010000031">
    <property type="protein sequence ID" value="MCW3787535.1"/>
    <property type="molecule type" value="Genomic_DNA"/>
</dbReference>
<evidence type="ECO:0000259" key="6">
    <source>
        <dbReference type="Pfam" id="PF21694"/>
    </source>
</evidence>
<organism evidence="7 8">
    <name type="scientific">Plebeiibacterium sediminum</name>
    <dbReference type="NCBI Taxonomy" id="2992112"/>
    <lineage>
        <taxon>Bacteria</taxon>
        <taxon>Pseudomonadati</taxon>
        <taxon>Bacteroidota</taxon>
        <taxon>Bacteroidia</taxon>
        <taxon>Marinilabiliales</taxon>
        <taxon>Marinilabiliaceae</taxon>
        <taxon>Plebeiibacterium</taxon>
    </lineage>
</organism>
<dbReference type="EC" id="2.7.7.7" evidence="7"/>
<reference evidence="7" key="1">
    <citation type="submission" date="2022-10" db="EMBL/GenBank/DDBJ databases">
        <authorList>
            <person name="Yu W.X."/>
        </authorList>
    </citation>
    <scope>NUCLEOTIDE SEQUENCE</scope>
    <source>
        <strain evidence="7">AAT</strain>
    </source>
</reference>
<evidence type="ECO:0000256" key="2">
    <source>
        <dbReference type="ARBA" id="ARBA00022695"/>
    </source>
</evidence>
<evidence type="ECO:0000256" key="3">
    <source>
        <dbReference type="ARBA" id="ARBA00022705"/>
    </source>
</evidence>
<protein>
    <submittedName>
        <fullName evidence="7">DNA polymerase III subunit delta</fullName>
        <ecNumber evidence="7">2.7.7.7</ecNumber>
    </submittedName>
</protein>
<dbReference type="PANTHER" id="PTHR34388:SF1">
    <property type="entry name" value="DNA POLYMERASE III SUBUNIT DELTA"/>
    <property type="match status" value="1"/>
</dbReference>
<name>A0AAE3M647_9BACT</name>
<dbReference type="GO" id="GO:0006261">
    <property type="term" value="P:DNA-templated DNA replication"/>
    <property type="evidence" value="ECO:0007669"/>
    <property type="project" value="TreeGrafter"/>
</dbReference>
<dbReference type="AlphaFoldDB" id="A0AAE3M647"/>
<dbReference type="PANTHER" id="PTHR34388">
    <property type="entry name" value="DNA POLYMERASE III SUBUNIT DELTA"/>
    <property type="match status" value="1"/>
</dbReference>
<keyword evidence="2 7" id="KW-0548">Nucleotidyltransferase</keyword>
<dbReference type="InterPro" id="IPR027417">
    <property type="entry name" value="P-loop_NTPase"/>
</dbReference>
<feature type="domain" description="DNA polymerase III delta subunit-like C-terminal" evidence="6">
    <location>
        <begin position="211"/>
        <end position="312"/>
    </location>
</feature>
<accession>A0AAE3M647</accession>
<dbReference type="GO" id="GO:0003887">
    <property type="term" value="F:DNA-directed DNA polymerase activity"/>
    <property type="evidence" value="ECO:0007669"/>
    <property type="project" value="UniProtKB-KW"/>
</dbReference>
<dbReference type="Gene3D" id="1.20.272.10">
    <property type="match status" value="1"/>
</dbReference>
<dbReference type="Gene3D" id="3.40.50.300">
    <property type="entry name" value="P-loop containing nucleotide triphosphate hydrolases"/>
    <property type="match status" value="1"/>
</dbReference>
<evidence type="ECO:0000313" key="8">
    <source>
        <dbReference type="Proteomes" id="UP001209229"/>
    </source>
</evidence>
<keyword evidence="3" id="KW-0235">DNA replication</keyword>
<evidence type="ECO:0000313" key="7">
    <source>
        <dbReference type="EMBL" id="MCW3787535.1"/>
    </source>
</evidence>
<dbReference type="Gene3D" id="1.10.8.60">
    <property type="match status" value="1"/>
</dbReference>
<dbReference type="Pfam" id="PF06144">
    <property type="entry name" value="DNA_pol3_delta"/>
    <property type="match status" value="1"/>
</dbReference>
<dbReference type="InterPro" id="IPR048466">
    <property type="entry name" value="DNA_pol3_delta-like_C"/>
</dbReference>
<feature type="domain" description="DNA polymerase III delta N-terminal" evidence="5">
    <location>
        <begin position="20"/>
        <end position="136"/>
    </location>
</feature>
<dbReference type="NCBIfam" id="TIGR01128">
    <property type="entry name" value="holA"/>
    <property type="match status" value="1"/>
</dbReference>
<evidence type="ECO:0000256" key="1">
    <source>
        <dbReference type="ARBA" id="ARBA00022679"/>
    </source>
</evidence>
<gene>
    <name evidence="7" type="primary">holA</name>
    <name evidence="7" type="ORF">OM075_13760</name>
</gene>
<dbReference type="GO" id="GO:0003677">
    <property type="term" value="F:DNA binding"/>
    <property type="evidence" value="ECO:0007669"/>
    <property type="project" value="InterPro"/>
</dbReference>
<keyword evidence="4" id="KW-0239">DNA-directed DNA polymerase</keyword>
<dbReference type="RefSeq" id="WP_301191100.1">
    <property type="nucleotide sequence ID" value="NZ_JAPDPJ010000031.1"/>
</dbReference>
<sequence length="334" mass="38367">MTEFQQIMAGLKNRQFKPIYFLMGEETYYIDEITNYIIDNVLTEEEKGFNQTIYYGKDVDAATVIMAARRYPMMSQHQVVVVKEAQYIDKIEDLQHYAAAPLSSTILVINYKYKTLDKRKKLGTILKKSNCIFEFKKLYDNQISAWITGYLKEKGMTIDMKASMLLAESLGTDLSKIVKELDKLQVAIGKEVTQITSEHIEKNIGLSKDYNSFELQKAVINKDILKANKIIKVFAKNPKEHPIQATITVLFNYFSKLMVYYYLADKGKANVAKELGINPFFVQDYTLGARNYSARKVVSVISILRDYDMKSKGFNNVSADMGDLLKEMVFKITH</sequence>
<dbReference type="Proteomes" id="UP001209229">
    <property type="component" value="Unassembled WGS sequence"/>
</dbReference>
<dbReference type="SUPFAM" id="SSF52540">
    <property type="entry name" value="P-loop containing nucleoside triphosphate hydrolases"/>
    <property type="match status" value="1"/>
</dbReference>
<dbReference type="InterPro" id="IPR005790">
    <property type="entry name" value="DNA_polIII_delta"/>
</dbReference>
<dbReference type="Pfam" id="PF21694">
    <property type="entry name" value="DNA_pol3_delta_C"/>
    <property type="match status" value="1"/>
</dbReference>
<evidence type="ECO:0000259" key="5">
    <source>
        <dbReference type="Pfam" id="PF06144"/>
    </source>
</evidence>
<keyword evidence="1 7" id="KW-0808">Transferase</keyword>